<evidence type="ECO:0000313" key="1">
    <source>
        <dbReference type="EMBL" id="PTB62917.1"/>
    </source>
</evidence>
<gene>
    <name evidence="1" type="ORF">BBK36DRAFT_1144453</name>
</gene>
<sequence length="149" mass="17430">MTCNERTRYSMAINSTPTLYYLSQYWRASQYGPPTRRTNALARNVVRVSCCTIPASMSMDQGIESRTNTHRDRQIVPQSPYRKQYVERYRLVRLGIASSLCYKYSVYCYSCYWYVPLPFSMEQERRRRKPMGGPGHEAAIADKGCFCQM</sequence>
<accession>A0A2T4B0R5</accession>
<dbReference type="EMBL" id="KZ680221">
    <property type="protein sequence ID" value="PTB62917.1"/>
    <property type="molecule type" value="Genomic_DNA"/>
</dbReference>
<dbReference type="Proteomes" id="UP000241546">
    <property type="component" value="Unassembled WGS sequence"/>
</dbReference>
<dbReference type="RefSeq" id="XP_024746237.1">
    <property type="nucleotide sequence ID" value="XM_024893678.1"/>
</dbReference>
<organism evidence="1 2">
    <name type="scientific">Trichoderma citrinoviride</name>
    <dbReference type="NCBI Taxonomy" id="58853"/>
    <lineage>
        <taxon>Eukaryota</taxon>
        <taxon>Fungi</taxon>
        <taxon>Dikarya</taxon>
        <taxon>Ascomycota</taxon>
        <taxon>Pezizomycotina</taxon>
        <taxon>Sordariomycetes</taxon>
        <taxon>Hypocreomycetidae</taxon>
        <taxon>Hypocreales</taxon>
        <taxon>Hypocreaceae</taxon>
        <taxon>Trichoderma</taxon>
    </lineage>
</organism>
<proteinExistence type="predicted"/>
<dbReference type="OrthoDB" id="10664793at2759"/>
<dbReference type="GeneID" id="36601796"/>
<dbReference type="AlphaFoldDB" id="A0A2T4B0R5"/>
<keyword evidence="2" id="KW-1185">Reference proteome</keyword>
<evidence type="ECO:0000313" key="2">
    <source>
        <dbReference type="Proteomes" id="UP000241546"/>
    </source>
</evidence>
<protein>
    <submittedName>
        <fullName evidence="1">Uncharacterized protein</fullName>
    </submittedName>
</protein>
<name>A0A2T4B0R5_9HYPO</name>
<reference evidence="2" key="1">
    <citation type="submission" date="2016-07" db="EMBL/GenBank/DDBJ databases">
        <title>Multiple horizontal gene transfer events from other fungi enriched the ability of initially mycotrophic Trichoderma (Ascomycota) to feed on dead plant biomass.</title>
        <authorList>
            <consortium name="DOE Joint Genome Institute"/>
            <person name="Atanasova L."/>
            <person name="Chenthamara K."/>
            <person name="Zhang J."/>
            <person name="Grujic M."/>
            <person name="Henrissat B."/>
            <person name="Kuo A."/>
            <person name="Aerts A."/>
            <person name="Salamov A."/>
            <person name="Lipzen A."/>
            <person name="Labutti K."/>
            <person name="Barry K."/>
            <person name="Miao Y."/>
            <person name="Rahimi M.J."/>
            <person name="Shen Q."/>
            <person name="Grigoriev I.V."/>
            <person name="Kubicek C.P."/>
            <person name="Druzhinina I.S."/>
        </authorList>
    </citation>
    <scope>NUCLEOTIDE SEQUENCE [LARGE SCALE GENOMIC DNA]</scope>
    <source>
        <strain evidence="2">TUCIM 6016</strain>
    </source>
</reference>